<gene>
    <name evidence="1" type="ORF">BDN72DRAFT_865175</name>
</gene>
<dbReference type="EMBL" id="ML208987">
    <property type="protein sequence ID" value="TFK59407.1"/>
    <property type="molecule type" value="Genomic_DNA"/>
</dbReference>
<accession>A0ACD3A3H7</accession>
<evidence type="ECO:0000313" key="2">
    <source>
        <dbReference type="Proteomes" id="UP000308600"/>
    </source>
</evidence>
<dbReference type="Proteomes" id="UP000308600">
    <property type="component" value="Unassembled WGS sequence"/>
</dbReference>
<reference evidence="1 2" key="1">
    <citation type="journal article" date="2019" name="Nat. Ecol. Evol.">
        <title>Megaphylogeny resolves global patterns of mushroom evolution.</title>
        <authorList>
            <person name="Varga T."/>
            <person name="Krizsan K."/>
            <person name="Foldi C."/>
            <person name="Dima B."/>
            <person name="Sanchez-Garcia M."/>
            <person name="Sanchez-Ramirez S."/>
            <person name="Szollosi G.J."/>
            <person name="Szarkandi J.G."/>
            <person name="Papp V."/>
            <person name="Albert L."/>
            <person name="Andreopoulos W."/>
            <person name="Angelini C."/>
            <person name="Antonin V."/>
            <person name="Barry K.W."/>
            <person name="Bougher N.L."/>
            <person name="Buchanan P."/>
            <person name="Buyck B."/>
            <person name="Bense V."/>
            <person name="Catcheside P."/>
            <person name="Chovatia M."/>
            <person name="Cooper J."/>
            <person name="Damon W."/>
            <person name="Desjardin D."/>
            <person name="Finy P."/>
            <person name="Geml J."/>
            <person name="Haridas S."/>
            <person name="Hughes K."/>
            <person name="Justo A."/>
            <person name="Karasinski D."/>
            <person name="Kautmanova I."/>
            <person name="Kiss B."/>
            <person name="Kocsube S."/>
            <person name="Kotiranta H."/>
            <person name="LaButti K.M."/>
            <person name="Lechner B.E."/>
            <person name="Liimatainen K."/>
            <person name="Lipzen A."/>
            <person name="Lukacs Z."/>
            <person name="Mihaltcheva S."/>
            <person name="Morgado L.N."/>
            <person name="Niskanen T."/>
            <person name="Noordeloos M.E."/>
            <person name="Ohm R.A."/>
            <person name="Ortiz-Santana B."/>
            <person name="Ovrebo C."/>
            <person name="Racz N."/>
            <person name="Riley R."/>
            <person name="Savchenko A."/>
            <person name="Shiryaev A."/>
            <person name="Soop K."/>
            <person name="Spirin V."/>
            <person name="Szebenyi C."/>
            <person name="Tomsovsky M."/>
            <person name="Tulloss R.E."/>
            <person name="Uehling J."/>
            <person name="Grigoriev I.V."/>
            <person name="Vagvolgyi C."/>
            <person name="Papp T."/>
            <person name="Martin F.M."/>
            <person name="Miettinen O."/>
            <person name="Hibbett D.S."/>
            <person name="Nagy L.G."/>
        </authorList>
    </citation>
    <scope>NUCLEOTIDE SEQUENCE [LARGE SCALE GENOMIC DNA]</scope>
    <source>
        <strain evidence="1 2">NL-1719</strain>
    </source>
</reference>
<protein>
    <submittedName>
        <fullName evidence="1">Uncharacterized protein</fullName>
    </submittedName>
</protein>
<proteinExistence type="predicted"/>
<organism evidence="1 2">
    <name type="scientific">Pluteus cervinus</name>
    <dbReference type="NCBI Taxonomy" id="181527"/>
    <lineage>
        <taxon>Eukaryota</taxon>
        <taxon>Fungi</taxon>
        <taxon>Dikarya</taxon>
        <taxon>Basidiomycota</taxon>
        <taxon>Agaricomycotina</taxon>
        <taxon>Agaricomycetes</taxon>
        <taxon>Agaricomycetidae</taxon>
        <taxon>Agaricales</taxon>
        <taxon>Pluteineae</taxon>
        <taxon>Pluteaceae</taxon>
        <taxon>Pluteus</taxon>
    </lineage>
</organism>
<keyword evidence="2" id="KW-1185">Reference proteome</keyword>
<evidence type="ECO:0000313" key="1">
    <source>
        <dbReference type="EMBL" id="TFK59407.1"/>
    </source>
</evidence>
<sequence length="964" mass="106450">MRAHFGASDLLVFMHRMANNISQLQSAQPHDTQHNRQVWVNRFPLEILCAIFRFAHHRSAPDEKALLTLRLTWVCQNWRTSATGDAGLWSVITIPQHEHILRFIDLSKESRLTVTLLDLRTLDVVRNILPPVMRCIARIVHLTLHWTLEEPRSQPTERQLLQLSDFVTPDALEILPNRFPKLITVDLRNISLLNMKLRLRSPKRKLHLYRCSFIVESLLQSSSTLTDICITDPFTSIGYQDILTLLEGSPLLRQLDLSDALALQPHAFLSAERISLPALQTFYLNESDFSGLDSSSTLTDICITDPFTSIGYQDILTLLEGSPLLRQLDLSDALALQPHAFLSAERISLPALQTFYLNESDFSGLDVATRFLNRLDLPRIRNVRLWTNYASNEQISSLLLSAHHACRDFPITYISLLVNSEGWSQVSIADEQAQRNPHITLRIDPGTIRNPVSAVLDHLPMNQLEYFRIATYESGSYAQNWIPILVQSQVSTLFLQDDSIEDFSASLDLIVSGSFPCLTMLGFSHTPDYHPSGTGAAELPIKVIEACVHHTPLYNLVFYGDSWDSSEESVQLLGEMGCKFRFEADDTGYMTTNGARYDGISHRKTLVTSYLPSLVAPNAGQREISFRTIGVVDLKRAGMKKWPRRHFVPTSESYGIHHLSIRKLHWASFLASLYKRFMDSLQTLGGTRALPQEFINYVLVYTIPNGAKMNLMGARNVVKMNLMGVEWTNIKYSMQWVGAHGRVVSSNSALISSNSALVSSNSALVSSNSALVSSNSALVSSNSVFVSSSVALISSSVALISSSVALISSSVALVSSSVALVSSSVVLVSSSVALVSSSVVLVSSSVALVSSSVVLVSSSVALVSSSTLCFSALCIDTPLSSFGTPVSGDSSILRLLQVLYLTVRRSSVDGTKFLHKNVICICEGLSIGRGRASICCITVRMKMGIVRDASGTYSLQIHPWQHLS</sequence>
<name>A0ACD3A3H7_9AGAR</name>